<evidence type="ECO:0000256" key="1">
    <source>
        <dbReference type="ARBA" id="ARBA00022614"/>
    </source>
</evidence>
<evidence type="ECO:0000313" key="10">
    <source>
        <dbReference type="EMBL" id="KAG6628435.1"/>
    </source>
</evidence>
<evidence type="ECO:0000256" key="5">
    <source>
        <dbReference type="ARBA" id="ARBA00022840"/>
    </source>
</evidence>
<evidence type="ECO:0000256" key="2">
    <source>
        <dbReference type="ARBA" id="ARBA00022737"/>
    </source>
</evidence>
<keyword evidence="1" id="KW-0433">Leucine-rich repeat</keyword>
<dbReference type="GO" id="GO:0005524">
    <property type="term" value="F:ATP binding"/>
    <property type="evidence" value="ECO:0007669"/>
    <property type="project" value="UniProtKB-KW"/>
</dbReference>
<keyword evidence="11" id="KW-1185">Reference proteome</keyword>
<organism evidence="10 11">
    <name type="scientific">Carya illinoinensis</name>
    <name type="common">Pecan</name>
    <dbReference type="NCBI Taxonomy" id="32201"/>
    <lineage>
        <taxon>Eukaryota</taxon>
        <taxon>Viridiplantae</taxon>
        <taxon>Streptophyta</taxon>
        <taxon>Embryophyta</taxon>
        <taxon>Tracheophyta</taxon>
        <taxon>Spermatophyta</taxon>
        <taxon>Magnoliopsida</taxon>
        <taxon>eudicotyledons</taxon>
        <taxon>Gunneridae</taxon>
        <taxon>Pentapetalae</taxon>
        <taxon>rosids</taxon>
        <taxon>fabids</taxon>
        <taxon>Fagales</taxon>
        <taxon>Juglandaceae</taxon>
        <taxon>Carya</taxon>
    </lineage>
</organism>
<feature type="domain" description="R13L1/DRL21-like LRR repeat region" evidence="9">
    <location>
        <begin position="698"/>
        <end position="845"/>
    </location>
</feature>
<dbReference type="Pfam" id="PF25019">
    <property type="entry name" value="LRR_R13L1-DRL21"/>
    <property type="match status" value="1"/>
</dbReference>
<evidence type="ECO:0000256" key="3">
    <source>
        <dbReference type="ARBA" id="ARBA00022741"/>
    </source>
</evidence>
<name>A0A8T1NDL0_CARIL</name>
<accession>A0A8T1NDL0</accession>
<dbReference type="InterPro" id="IPR056789">
    <property type="entry name" value="LRR_R13L1-DRL21"/>
</dbReference>
<feature type="domain" description="Disease resistance protein winged helix" evidence="8">
    <location>
        <begin position="445"/>
        <end position="512"/>
    </location>
</feature>
<evidence type="ECO:0000313" key="11">
    <source>
        <dbReference type="Proteomes" id="UP000811609"/>
    </source>
</evidence>
<reference evidence="10" key="1">
    <citation type="submission" date="2020-12" db="EMBL/GenBank/DDBJ databases">
        <title>WGS assembly of Carya illinoinensis cv. Pawnee.</title>
        <authorList>
            <person name="Platts A."/>
            <person name="Shu S."/>
            <person name="Wright S."/>
            <person name="Barry K."/>
            <person name="Edger P."/>
            <person name="Pires J.C."/>
            <person name="Schmutz J."/>
        </authorList>
    </citation>
    <scope>NUCLEOTIDE SEQUENCE</scope>
    <source>
        <tissue evidence="10">Leaf</tissue>
    </source>
</reference>
<feature type="domain" description="NB-ARC" evidence="6">
    <location>
        <begin position="188"/>
        <end position="360"/>
    </location>
</feature>
<dbReference type="GO" id="GO:0006952">
    <property type="term" value="P:defense response"/>
    <property type="evidence" value="ECO:0007669"/>
    <property type="project" value="UniProtKB-KW"/>
</dbReference>
<dbReference type="GO" id="GO:0043531">
    <property type="term" value="F:ADP binding"/>
    <property type="evidence" value="ECO:0007669"/>
    <property type="project" value="InterPro"/>
</dbReference>
<proteinExistence type="predicted"/>
<protein>
    <recommendedName>
        <fullName evidence="12">Disease resistance RPP13-like protein 1</fullName>
    </recommendedName>
</protein>
<dbReference type="FunFam" id="3.40.50.300:FF:001091">
    <property type="entry name" value="Probable disease resistance protein At1g61300"/>
    <property type="match status" value="1"/>
</dbReference>
<dbReference type="InterPro" id="IPR058922">
    <property type="entry name" value="WHD_DRP"/>
</dbReference>
<evidence type="ECO:0000256" key="4">
    <source>
        <dbReference type="ARBA" id="ARBA00022821"/>
    </source>
</evidence>
<dbReference type="InterPro" id="IPR002182">
    <property type="entry name" value="NB-ARC"/>
</dbReference>
<comment type="caution">
    <text evidence="10">The sequence shown here is derived from an EMBL/GenBank/DDBJ whole genome shotgun (WGS) entry which is preliminary data.</text>
</comment>
<dbReference type="Pfam" id="PF00931">
    <property type="entry name" value="NB-ARC"/>
    <property type="match status" value="1"/>
</dbReference>
<keyword evidence="5" id="KW-0067">ATP-binding</keyword>
<dbReference type="Proteomes" id="UP000811609">
    <property type="component" value="Chromosome 14"/>
</dbReference>
<evidence type="ECO:0000259" key="8">
    <source>
        <dbReference type="Pfam" id="PF23559"/>
    </source>
</evidence>
<gene>
    <name evidence="10" type="ORF">CIPAW_14G013000</name>
</gene>
<dbReference type="InterPro" id="IPR041118">
    <property type="entry name" value="Rx_N"/>
</dbReference>
<keyword evidence="2" id="KW-0677">Repeat</keyword>
<evidence type="ECO:0008006" key="12">
    <source>
        <dbReference type="Google" id="ProtNLM"/>
    </source>
</evidence>
<sequence>MAEVGLAFLSASLSVLFDRIASREVLNFMQGRKPTEVLLWKLKNAMRSVNAVLEDAEEKQLTDSDVKDWVDELKDVIYDAEDIFDGIATEALQSNLQDAESPTRVETFLDYISKPFREPAPFSGKVDQKIEEVFEKVDKKIEEVLDRLEDLTKQKDCMGLQVGVREKQHPERSSTSYISESDTFGRNEDKKKVIDFLLSSDVSGNEMCVIAIVGMGGIGKTTLAQLAYNDSLVEQRFNLNVWFCVSEEFDELKVEKSIIEAATLLPCPKFENPEQLQVILKENLTRKKFLLVLDDVWSEKPRHQEFLSQLLHYGTRGSKILVTTRNESVALAMKATATHHLKLLPNDDCWSLFAKHAFRDGSSNVDPEIKDIGRQIVKKCKGLPLAIKAIGDLLWSESNVERWTNILKSNLWDLHMKGTNILPALRLSYKYLPSYLKRCFAYCSIFSKDYIFKKDELVLLWMAEGLLQQSEIETMEEVGNRYFDALVLRSLFQQSLETKSGFVMHDLVNDLANFVTGQFGFTRLEGDSSKEMGKMTRYLSYFGGSSDSFKKNIEKDLYENKQLRTFLVLDSDEWSEIKMPRARCLKILSLSGMMQLTELPDSISKMKHLRYLDFSVTDINRLPNSICMLYNLQTLKLSCCRKLERLPRDMRKLIHLRHLEIDETDKLKEMPIQMGRLECLQTLSKFVVSKHDSGPSNIGELGKLINLRGKILIQQLQNVRLADDALNASLKDKRYLEELVLQWNPPEVLDISESQVGVIENLQSHEKSEEVLGISESQIGVIKNLQSHEKLKSLTIDCYGGSGFPDWIGLRLPSLSRLNLIDCKCCSALPPLGQLPSLNELYIDGLDGVVTVGPEFYINSCSFRNPFGSLKLLKLKNMENWKDWFHWNVQNEVNTYFQLEELYIENCPKLRGRLPVHLPSLKKLEIYDCQLLKDLLSIKYFPVLTPKEITGFDNLESNPLPDQRKHDGKVDFNSCLQELRIYRCSLLVSLLKEGLLSTLKVLVIDDCNKLELPMQGDHTSLEALELVNSPDSLVFFPLYRFPNLTNVKISSFRNLVSLDKEEFQHLTSLLQLEIKDCPMLRYMPEKGFPDSLRFLQIWNCPVLEEELKRKEGEERLKVARVPKIIIDDTELIQGDDTFPASRSPYDQFGPMVMESSDMVPDESDRESDNCIVKLVDDGIVDFNNCLQELRIYRCSSLMSLLNKGLFSTLKVLVINDCNKLELLPMHGYHPSLKALELVNSHDSLVSFPLYIFPNLINVKISSFRNLISLDKEGFQYLTSLLQLEIKDCPKLRCMPEEGFPTSLHLLEIENCDSVLKEELERKEGEEWLKVARVPNIIIGFQRIQGDKYSPGESPMHACNLMKAFN</sequence>
<dbReference type="PANTHER" id="PTHR36766">
    <property type="entry name" value="PLANT BROAD-SPECTRUM MILDEW RESISTANCE PROTEIN RPW8"/>
    <property type="match status" value="1"/>
</dbReference>
<dbReference type="FunFam" id="1.10.10.10:FF:000322">
    <property type="entry name" value="Probable disease resistance protein At1g63360"/>
    <property type="match status" value="1"/>
</dbReference>
<dbReference type="EMBL" id="CM031822">
    <property type="protein sequence ID" value="KAG6628435.1"/>
    <property type="molecule type" value="Genomic_DNA"/>
</dbReference>
<keyword evidence="3" id="KW-0547">Nucleotide-binding</keyword>
<evidence type="ECO:0000259" key="6">
    <source>
        <dbReference type="Pfam" id="PF00931"/>
    </source>
</evidence>
<feature type="domain" description="Disease resistance N-terminal" evidence="7">
    <location>
        <begin position="8"/>
        <end position="97"/>
    </location>
</feature>
<keyword evidence="4" id="KW-0611">Plant defense</keyword>
<evidence type="ECO:0000259" key="9">
    <source>
        <dbReference type="Pfam" id="PF25019"/>
    </source>
</evidence>
<dbReference type="PANTHER" id="PTHR36766:SF40">
    <property type="entry name" value="DISEASE RESISTANCE PROTEIN RGA3"/>
    <property type="match status" value="1"/>
</dbReference>
<dbReference type="Pfam" id="PF18052">
    <property type="entry name" value="Rx_N"/>
    <property type="match status" value="1"/>
</dbReference>
<dbReference type="Pfam" id="PF23559">
    <property type="entry name" value="WHD_DRP"/>
    <property type="match status" value="1"/>
</dbReference>
<evidence type="ECO:0000259" key="7">
    <source>
        <dbReference type="Pfam" id="PF18052"/>
    </source>
</evidence>